<dbReference type="EMBL" id="GBRH01246134">
    <property type="protein sequence ID" value="JAD51761.1"/>
    <property type="molecule type" value="Transcribed_RNA"/>
</dbReference>
<reference evidence="1" key="1">
    <citation type="submission" date="2014-09" db="EMBL/GenBank/DDBJ databases">
        <authorList>
            <person name="Magalhaes I.L.F."/>
            <person name="Oliveira U."/>
            <person name="Santos F.R."/>
            <person name="Vidigal T.H.D.A."/>
            <person name="Brescovit A.D."/>
            <person name="Santos A.J."/>
        </authorList>
    </citation>
    <scope>NUCLEOTIDE SEQUENCE</scope>
    <source>
        <tissue evidence="1">Shoot tissue taken approximately 20 cm above the soil surface</tissue>
    </source>
</reference>
<evidence type="ECO:0000313" key="1">
    <source>
        <dbReference type="EMBL" id="JAD51761.1"/>
    </source>
</evidence>
<name>A0A0A9AKS7_ARUDO</name>
<sequence>MASEESRLSMMGTRYIQSSSCQVLDWV</sequence>
<organism evidence="1">
    <name type="scientific">Arundo donax</name>
    <name type="common">Giant reed</name>
    <name type="synonym">Donax arundinaceus</name>
    <dbReference type="NCBI Taxonomy" id="35708"/>
    <lineage>
        <taxon>Eukaryota</taxon>
        <taxon>Viridiplantae</taxon>
        <taxon>Streptophyta</taxon>
        <taxon>Embryophyta</taxon>
        <taxon>Tracheophyta</taxon>
        <taxon>Spermatophyta</taxon>
        <taxon>Magnoliopsida</taxon>
        <taxon>Liliopsida</taxon>
        <taxon>Poales</taxon>
        <taxon>Poaceae</taxon>
        <taxon>PACMAD clade</taxon>
        <taxon>Arundinoideae</taxon>
        <taxon>Arundineae</taxon>
        <taxon>Arundo</taxon>
    </lineage>
</organism>
<reference evidence="1" key="2">
    <citation type="journal article" date="2015" name="Data Brief">
        <title>Shoot transcriptome of the giant reed, Arundo donax.</title>
        <authorList>
            <person name="Barrero R.A."/>
            <person name="Guerrero F.D."/>
            <person name="Moolhuijzen P."/>
            <person name="Goolsby J.A."/>
            <person name="Tidwell J."/>
            <person name="Bellgard S.E."/>
            <person name="Bellgard M.I."/>
        </authorList>
    </citation>
    <scope>NUCLEOTIDE SEQUENCE</scope>
    <source>
        <tissue evidence="1">Shoot tissue taken approximately 20 cm above the soil surface</tissue>
    </source>
</reference>
<proteinExistence type="predicted"/>
<protein>
    <submittedName>
        <fullName evidence="1">Uncharacterized protein</fullName>
    </submittedName>
</protein>
<dbReference type="AlphaFoldDB" id="A0A0A9AKS7"/>
<accession>A0A0A9AKS7</accession>